<keyword evidence="2" id="KW-1185">Reference proteome</keyword>
<protein>
    <submittedName>
        <fullName evidence="1">Uncharacterized protein</fullName>
    </submittedName>
</protein>
<dbReference type="AlphaFoldDB" id="A0AAE1E9A6"/>
<accession>A0AAE1E9A6</accession>
<dbReference type="Proteomes" id="UP001283361">
    <property type="component" value="Unassembled WGS sequence"/>
</dbReference>
<comment type="caution">
    <text evidence="1">The sequence shown here is derived from an EMBL/GenBank/DDBJ whole genome shotgun (WGS) entry which is preliminary data.</text>
</comment>
<proteinExistence type="predicted"/>
<sequence length="70" mass="7866">MLERVITILQRVEKAGWMVQELKELRGLLGLARVRMTGSKPRVTRPIVCPGNNPFHSAFSARNSHHTVSS</sequence>
<organism evidence="1 2">
    <name type="scientific">Elysia crispata</name>
    <name type="common">lettuce slug</name>
    <dbReference type="NCBI Taxonomy" id="231223"/>
    <lineage>
        <taxon>Eukaryota</taxon>
        <taxon>Metazoa</taxon>
        <taxon>Spiralia</taxon>
        <taxon>Lophotrochozoa</taxon>
        <taxon>Mollusca</taxon>
        <taxon>Gastropoda</taxon>
        <taxon>Heterobranchia</taxon>
        <taxon>Euthyneura</taxon>
        <taxon>Panpulmonata</taxon>
        <taxon>Sacoglossa</taxon>
        <taxon>Placobranchoidea</taxon>
        <taxon>Plakobranchidae</taxon>
        <taxon>Elysia</taxon>
    </lineage>
</organism>
<reference evidence="1" key="1">
    <citation type="journal article" date="2023" name="G3 (Bethesda)">
        <title>A reference genome for the long-term kleptoplast-retaining sea slug Elysia crispata morphotype clarki.</title>
        <authorList>
            <person name="Eastman K.E."/>
            <person name="Pendleton A.L."/>
            <person name="Shaikh M.A."/>
            <person name="Suttiyut T."/>
            <person name="Ogas R."/>
            <person name="Tomko P."/>
            <person name="Gavelis G."/>
            <person name="Widhalm J.R."/>
            <person name="Wisecaver J.H."/>
        </authorList>
    </citation>
    <scope>NUCLEOTIDE SEQUENCE</scope>
    <source>
        <strain evidence="1">ECLA1</strain>
    </source>
</reference>
<evidence type="ECO:0000313" key="1">
    <source>
        <dbReference type="EMBL" id="KAK3798240.1"/>
    </source>
</evidence>
<evidence type="ECO:0000313" key="2">
    <source>
        <dbReference type="Proteomes" id="UP001283361"/>
    </source>
</evidence>
<gene>
    <name evidence="1" type="ORF">RRG08_017155</name>
</gene>
<name>A0AAE1E9A6_9GAST</name>
<dbReference type="EMBL" id="JAWDGP010000700">
    <property type="protein sequence ID" value="KAK3798240.1"/>
    <property type="molecule type" value="Genomic_DNA"/>
</dbReference>